<dbReference type="PANTHER" id="PTHR10039">
    <property type="entry name" value="AMELOGENIN"/>
    <property type="match status" value="1"/>
</dbReference>
<dbReference type="OrthoDB" id="443402at2759"/>
<dbReference type="InterPro" id="IPR056884">
    <property type="entry name" value="NPHP3-like_N"/>
</dbReference>
<protein>
    <recommendedName>
        <fullName evidence="7">NACHT domain-containing protein</fullName>
    </recommendedName>
</protein>
<feature type="domain" description="Nephrocystin 3-like N-terminal" evidence="3">
    <location>
        <begin position="252"/>
        <end position="418"/>
    </location>
</feature>
<proteinExistence type="predicted"/>
<dbReference type="PANTHER" id="PTHR10039:SF5">
    <property type="entry name" value="NACHT DOMAIN-CONTAINING PROTEIN"/>
    <property type="match status" value="1"/>
</dbReference>
<dbReference type="AlphaFoldDB" id="A0A8H3ETL5"/>
<dbReference type="Proteomes" id="UP000664534">
    <property type="component" value="Unassembled WGS sequence"/>
</dbReference>
<reference evidence="5" key="1">
    <citation type="submission" date="2021-03" db="EMBL/GenBank/DDBJ databases">
        <authorList>
            <person name="Tagirdzhanova G."/>
        </authorList>
    </citation>
    <scope>NUCLEOTIDE SEQUENCE</scope>
</reference>
<feature type="transmembrane region" description="Helical" evidence="2">
    <location>
        <begin position="1013"/>
        <end position="1044"/>
    </location>
</feature>
<evidence type="ECO:0008006" key="7">
    <source>
        <dbReference type="Google" id="ProtNLM"/>
    </source>
</evidence>
<comment type="caution">
    <text evidence="5">The sequence shown here is derived from an EMBL/GenBank/DDBJ whole genome shotgun (WGS) entry which is preliminary data.</text>
</comment>
<organism evidence="5 6">
    <name type="scientific">Imshaugia aleurites</name>
    <dbReference type="NCBI Taxonomy" id="172621"/>
    <lineage>
        <taxon>Eukaryota</taxon>
        <taxon>Fungi</taxon>
        <taxon>Dikarya</taxon>
        <taxon>Ascomycota</taxon>
        <taxon>Pezizomycotina</taxon>
        <taxon>Lecanoromycetes</taxon>
        <taxon>OSLEUM clade</taxon>
        <taxon>Lecanoromycetidae</taxon>
        <taxon>Lecanorales</taxon>
        <taxon>Lecanorineae</taxon>
        <taxon>Parmeliaceae</taxon>
        <taxon>Imshaugia</taxon>
    </lineage>
</organism>
<sequence>MLDPLTAIGLASSIVQFTTFGINLVTGSIELYHSAEGVNAERSKLELKITHVRKLADQVIYPLEHKDGDGPASRDEKELRRLAISCKDIASDLLSVLDGLKVKRPAGPGRKFESFRKAIAAQTPWMKDKIASLERQLRSVREEMFSRIQFMMSDQQSQVLLTLKDLADEKLLRMKTEILETMKIVRNENDTAVTELSTRLSSLAEASRDQKTLCILNSLDFETRQSRESDIPDTENRTFEWIFHDFHGRFNRHVGFRKWLQFGNDVYWISGKAGSGKSVLMNFIANEKCTQERLRLWAGDKKLITAKFFFWNAGAPMQKSQQGLLQSLLREIFGQCPELVPVVCPSRWKRYHDIGATWTRRELSEAFGKLSHEQFLDLKFCFFVDGVDEYDGEDYAHIIDVLKNLSASPSVKMCLSSRPWNIFIAAFGAKTNQRLLLEDHNGDDIQRYVKNRFQMDEQFAILQSRDPRSSDLVDQIVQNAQGVFLWVRIVVSNLLRGLKNDDSLFDLHKRLESFPTNLMAYFQHMFDSIDGFYREETSEILLICLEGIQPLSLLTLWFYEQERVTPGYAIQAKTSPLSKADVVAVFENIHKRINARGQDLLVIETDTADVEHLMYTVRFSHRTVKDFFLKADMLNKLNSWKSNEFDARVTLCKATLAIIKSLPSSTDISSKKNADRCWKHVSDFFTYAHLIENDGGTLDAPLVDEVQRVVSSFRKSKQDDTYLKRLLTYSVRAFGPSARWVYQHDLSPVQDMSVVSSSHPDKDMTGFFFALAVEANLKRYIERKLAAKPRLIKGFFSQRPILDRVLRPPSSMPWTWRTGNIDPKMVHLLLMQGANPNEELTVYKTNRTTDVLPEWAWTTVWALFLQRLHETKTSKVRKPREVVQNELEVTKLMLENGAAADLRPWRMPALQKPLDGPVLTPSRVFHAVFPPYDAVLLDQLLREHRPWALRQACSWLRRTVLLWFYRDIYIVVWLLISLYPAFFNDFFGVILPMVIIPTVLYCLWLVWTFVMPFVQFVVSGITPILLPALILSDWVPILDVLIWFNNLLHWRNGSLALNGPSK</sequence>
<evidence type="ECO:0000313" key="6">
    <source>
        <dbReference type="Proteomes" id="UP000664534"/>
    </source>
</evidence>
<gene>
    <name evidence="5" type="ORF">IMSHALPRED_009961</name>
</gene>
<keyword evidence="2" id="KW-0472">Membrane</keyword>
<evidence type="ECO:0000256" key="1">
    <source>
        <dbReference type="ARBA" id="ARBA00022737"/>
    </source>
</evidence>
<evidence type="ECO:0000259" key="4">
    <source>
        <dbReference type="Pfam" id="PF25053"/>
    </source>
</evidence>
<feature type="transmembrane region" description="Helical" evidence="2">
    <location>
        <begin position="960"/>
        <end position="979"/>
    </location>
</feature>
<evidence type="ECO:0000313" key="5">
    <source>
        <dbReference type="EMBL" id="CAF9911189.1"/>
    </source>
</evidence>
<dbReference type="Pfam" id="PF24883">
    <property type="entry name" value="NPHP3_N"/>
    <property type="match status" value="1"/>
</dbReference>
<name>A0A8H3ETL5_9LECA</name>
<keyword evidence="2" id="KW-1133">Transmembrane helix</keyword>
<accession>A0A8H3ETL5</accession>
<dbReference type="EMBL" id="CAJPDT010000008">
    <property type="protein sequence ID" value="CAF9911189.1"/>
    <property type="molecule type" value="Genomic_DNA"/>
</dbReference>
<dbReference type="InterPro" id="IPR027417">
    <property type="entry name" value="P-loop_NTPase"/>
</dbReference>
<keyword evidence="1" id="KW-0677">Repeat</keyword>
<feature type="domain" description="DUF7791" evidence="4">
    <location>
        <begin position="528"/>
        <end position="667"/>
    </location>
</feature>
<evidence type="ECO:0000256" key="2">
    <source>
        <dbReference type="SAM" id="Phobius"/>
    </source>
</evidence>
<dbReference type="Gene3D" id="3.40.50.300">
    <property type="entry name" value="P-loop containing nucleotide triphosphate hydrolases"/>
    <property type="match status" value="1"/>
</dbReference>
<dbReference type="Pfam" id="PF25053">
    <property type="entry name" value="DUF7791"/>
    <property type="match status" value="1"/>
</dbReference>
<evidence type="ECO:0000259" key="3">
    <source>
        <dbReference type="Pfam" id="PF24883"/>
    </source>
</evidence>
<feature type="transmembrane region" description="Helical" evidence="2">
    <location>
        <begin position="986"/>
        <end position="1007"/>
    </location>
</feature>
<keyword evidence="6" id="KW-1185">Reference proteome</keyword>
<dbReference type="SUPFAM" id="SSF52540">
    <property type="entry name" value="P-loop containing nucleoside triphosphate hydrolases"/>
    <property type="match status" value="1"/>
</dbReference>
<keyword evidence="2" id="KW-0812">Transmembrane</keyword>
<dbReference type="InterPro" id="IPR056693">
    <property type="entry name" value="DUF7791"/>
</dbReference>